<organism evidence="1 2">
    <name type="scientific">Klebsiella phage vB_KpnM_Seu621</name>
    <dbReference type="NCBI Taxonomy" id="2776831"/>
    <lineage>
        <taxon>Viruses</taxon>
        <taxon>Duplodnaviria</taxon>
        <taxon>Heunggongvirae</taxon>
        <taxon>Uroviricota</taxon>
        <taxon>Caudoviricetes</taxon>
        <taxon>Vequintavirinae</taxon>
        <taxon>Mydovirus</taxon>
        <taxon>Mydovirus KpS8</taxon>
    </lineage>
</organism>
<protein>
    <submittedName>
        <fullName evidence="1">Uncharacterized protein</fullName>
    </submittedName>
</protein>
<reference evidence="1 2" key="1">
    <citation type="submission" date="2020-08" db="EMBL/GenBank/DDBJ databases">
        <authorList>
            <person name="Gorodnichev R.B."/>
            <person name="Kornienko M.A."/>
            <person name="Kuptsov N.S."/>
            <person name="Guliaev A.S."/>
            <person name="Veselovsky V.V."/>
            <person name="Kostryukova E.S."/>
            <person name="Ilina E.N."/>
            <person name="Shitikov E.A."/>
            <person name="Manolov A.I."/>
            <person name="Bespiatykh D.A."/>
        </authorList>
    </citation>
    <scope>NUCLEOTIDE SEQUENCE [LARGE SCALE GENOMIC DNA]</scope>
</reference>
<accession>A0A7L8ZIB5</accession>
<evidence type="ECO:0000313" key="1">
    <source>
        <dbReference type="EMBL" id="QOI68789.1"/>
    </source>
</evidence>
<name>A0A7L8ZIB5_9CAUD</name>
<evidence type="ECO:0000313" key="2">
    <source>
        <dbReference type="Proteomes" id="UP000593993"/>
    </source>
</evidence>
<dbReference type="Proteomes" id="UP000593993">
    <property type="component" value="Genome"/>
</dbReference>
<proteinExistence type="predicted"/>
<dbReference type="EMBL" id="MT939253">
    <property type="protein sequence ID" value="QOI68789.1"/>
    <property type="molecule type" value="Genomic_DNA"/>
</dbReference>
<gene>
    <name evidence="1" type="ORF">phage621_00236</name>
</gene>
<sequence>MKVLNSAQMRIPQHLLEDSQLTSVDVVVYCKIKKAFDSHKGVVEYPMELLFVDAEVEWPDYSQSIRRLESRGFLEYDRPRGIVKLAAYSNIFKRTHRRKRLYLGHFSSGFCKFGITDLPERREKQLSQYGDIFCMTYVYTFEDGGLAEHLESLLKRNIPTLDMMIPGGTECFDKKYFEKAVSLVNDCISSMFCGEVSVVQKEREVGSL</sequence>